<feature type="non-terminal residue" evidence="1">
    <location>
        <position position="689"/>
    </location>
</feature>
<dbReference type="SUPFAM" id="SSF52540">
    <property type="entry name" value="P-loop containing nucleoside triphosphate hydrolases"/>
    <property type="match status" value="1"/>
</dbReference>
<dbReference type="Proteomes" id="UP000789375">
    <property type="component" value="Unassembled WGS sequence"/>
</dbReference>
<protein>
    <submittedName>
        <fullName evidence="1">10961_t:CDS:1</fullName>
    </submittedName>
</protein>
<accession>A0A9N9E0D4</accession>
<sequence>MTSSIITDIILDLPFDDIEKAGLLSFFTDRDASKVETVLSKITKDEIKAEYLREYVKSNDEHQGKPLRHNDWSTRPNKRRRRLENHWKLYIAADSVPIELPSVIINMLTDSQFEPDSRSEFTEMLNNVMVGSRIMAKNLGQQPKHFTEGYQGEQFLITKQMMDVWQELDVDNKYKHSIKKILSGPVGVGKSYLAWFLAAKAYANSWILLYVADASELNTNNDRGAVNQICKRFFALNKDILTSTDLELLLEFVNYDDLDTDIMEESLLIVDEHGALFDSNIPVPDRLTSLSPLKSLTYWGESMDRTRVIFTGTAHARFEKVYLKNGMQGWVIYVAPMLPETFEQLLITVSSRFHSTVRDYVSIIKEEVLKITNCVPRELNVLARMIGTVPRSLDEVRETMKRYEINRRSEFYDIARTYYDSLPTISKNETRLALADIFLPGKTRKTSRFEWEFLDFGLIYRIKDVKDKSIEFRNPICPSAKEALLDLYKNCPLPEAYLNSLARDNLDGAQFEDILFQQLMKLPKLVLKTTDIAGKNGLDLRLDIKGFDLLQKSSKSYDKDILVRCYVGYPRYDFILGYMFFQVSISDFVTHNTRYANIDLSFDQRDNGGRNQIENYLDGAFGGIHKAEINKTTEYIKNKPKTRKKFVVSRDGKACKDFKIIYVCGSPGKANHIHKVDEYPDVRHISYDE</sequence>
<organism evidence="1 2">
    <name type="scientific">Funneliformis mosseae</name>
    <name type="common">Endomycorrhizal fungus</name>
    <name type="synonym">Glomus mosseae</name>
    <dbReference type="NCBI Taxonomy" id="27381"/>
    <lineage>
        <taxon>Eukaryota</taxon>
        <taxon>Fungi</taxon>
        <taxon>Fungi incertae sedis</taxon>
        <taxon>Mucoromycota</taxon>
        <taxon>Glomeromycotina</taxon>
        <taxon>Glomeromycetes</taxon>
        <taxon>Glomerales</taxon>
        <taxon>Glomeraceae</taxon>
        <taxon>Funneliformis</taxon>
    </lineage>
</organism>
<dbReference type="InterPro" id="IPR027417">
    <property type="entry name" value="P-loop_NTPase"/>
</dbReference>
<comment type="caution">
    <text evidence="1">The sequence shown here is derived from an EMBL/GenBank/DDBJ whole genome shotgun (WGS) entry which is preliminary data.</text>
</comment>
<dbReference type="AlphaFoldDB" id="A0A9N9E0D4"/>
<evidence type="ECO:0000313" key="2">
    <source>
        <dbReference type="Proteomes" id="UP000789375"/>
    </source>
</evidence>
<gene>
    <name evidence="1" type="ORF">FMOSSE_LOCUS11608</name>
</gene>
<evidence type="ECO:0000313" key="1">
    <source>
        <dbReference type="EMBL" id="CAG8653907.1"/>
    </source>
</evidence>
<keyword evidence="2" id="KW-1185">Reference proteome</keyword>
<name>A0A9N9E0D4_FUNMO</name>
<dbReference type="EMBL" id="CAJVPP010004687">
    <property type="protein sequence ID" value="CAG8653907.1"/>
    <property type="molecule type" value="Genomic_DNA"/>
</dbReference>
<proteinExistence type="predicted"/>
<reference evidence="1" key="1">
    <citation type="submission" date="2021-06" db="EMBL/GenBank/DDBJ databases">
        <authorList>
            <person name="Kallberg Y."/>
            <person name="Tangrot J."/>
            <person name="Rosling A."/>
        </authorList>
    </citation>
    <scope>NUCLEOTIDE SEQUENCE</scope>
    <source>
        <strain evidence="1">87-6 pot B 2015</strain>
    </source>
</reference>